<protein>
    <submittedName>
        <fullName evidence="1">Uncharacterized protein</fullName>
    </submittedName>
</protein>
<organism evidence="1 2">
    <name type="scientific">Ixodes persulcatus</name>
    <name type="common">Taiga tick</name>
    <dbReference type="NCBI Taxonomy" id="34615"/>
    <lineage>
        <taxon>Eukaryota</taxon>
        <taxon>Metazoa</taxon>
        <taxon>Ecdysozoa</taxon>
        <taxon>Arthropoda</taxon>
        <taxon>Chelicerata</taxon>
        <taxon>Arachnida</taxon>
        <taxon>Acari</taxon>
        <taxon>Parasitiformes</taxon>
        <taxon>Ixodida</taxon>
        <taxon>Ixodoidea</taxon>
        <taxon>Ixodidae</taxon>
        <taxon>Ixodinae</taxon>
        <taxon>Ixodes</taxon>
    </lineage>
</organism>
<reference evidence="1 2" key="1">
    <citation type="journal article" date="2020" name="Cell">
        <title>Large-Scale Comparative Analyses of Tick Genomes Elucidate Their Genetic Diversity and Vector Capacities.</title>
        <authorList>
            <consortium name="Tick Genome and Microbiome Consortium (TIGMIC)"/>
            <person name="Jia N."/>
            <person name="Wang J."/>
            <person name="Shi W."/>
            <person name="Du L."/>
            <person name="Sun Y."/>
            <person name="Zhan W."/>
            <person name="Jiang J.F."/>
            <person name="Wang Q."/>
            <person name="Zhang B."/>
            <person name="Ji P."/>
            <person name="Bell-Sakyi L."/>
            <person name="Cui X.M."/>
            <person name="Yuan T.T."/>
            <person name="Jiang B.G."/>
            <person name="Yang W.F."/>
            <person name="Lam T.T."/>
            <person name="Chang Q.C."/>
            <person name="Ding S.J."/>
            <person name="Wang X.J."/>
            <person name="Zhu J.G."/>
            <person name="Ruan X.D."/>
            <person name="Zhao L."/>
            <person name="Wei J.T."/>
            <person name="Ye R.Z."/>
            <person name="Que T.C."/>
            <person name="Du C.H."/>
            <person name="Zhou Y.H."/>
            <person name="Cheng J.X."/>
            <person name="Dai P.F."/>
            <person name="Guo W.B."/>
            <person name="Han X.H."/>
            <person name="Huang E.J."/>
            <person name="Li L.F."/>
            <person name="Wei W."/>
            <person name="Gao Y.C."/>
            <person name="Liu J.Z."/>
            <person name="Shao H.Z."/>
            <person name="Wang X."/>
            <person name="Wang C.C."/>
            <person name="Yang T.C."/>
            <person name="Huo Q.B."/>
            <person name="Li W."/>
            <person name="Chen H.Y."/>
            <person name="Chen S.E."/>
            <person name="Zhou L.G."/>
            <person name="Ni X.B."/>
            <person name="Tian J.H."/>
            <person name="Sheng Y."/>
            <person name="Liu T."/>
            <person name="Pan Y.S."/>
            <person name="Xia L.Y."/>
            <person name="Li J."/>
            <person name="Zhao F."/>
            <person name="Cao W.C."/>
        </authorList>
    </citation>
    <scope>NUCLEOTIDE SEQUENCE [LARGE SCALE GENOMIC DNA]</scope>
    <source>
        <strain evidence="1">Iper-2018</strain>
    </source>
</reference>
<name>A0AC60PBQ9_IXOPE</name>
<evidence type="ECO:0000313" key="1">
    <source>
        <dbReference type="EMBL" id="KAG0416917.1"/>
    </source>
</evidence>
<dbReference type="EMBL" id="JABSTQ010010904">
    <property type="protein sequence ID" value="KAG0416917.1"/>
    <property type="molecule type" value="Genomic_DNA"/>
</dbReference>
<evidence type="ECO:0000313" key="2">
    <source>
        <dbReference type="Proteomes" id="UP000805193"/>
    </source>
</evidence>
<proteinExistence type="predicted"/>
<accession>A0AC60PBQ9</accession>
<keyword evidence="2" id="KW-1185">Reference proteome</keyword>
<comment type="caution">
    <text evidence="1">The sequence shown here is derived from an EMBL/GenBank/DDBJ whole genome shotgun (WGS) entry which is preliminary data.</text>
</comment>
<gene>
    <name evidence="1" type="ORF">HPB47_006015</name>
</gene>
<sequence length="135" mass="14753">GAHEWPGGPPAAHEKRGCIQARGTPIRELRPTTEGGSFAGAVYRRRRAPSLSWPTLPPCGPPRWRLGLGWRRVRAIGTGRRAFPRTASARGVPRGPVGSIAAWPRRVMASRRLRGPWHAEDPRDPAFGETPRACG</sequence>
<feature type="non-terminal residue" evidence="1">
    <location>
        <position position="1"/>
    </location>
</feature>
<dbReference type="Proteomes" id="UP000805193">
    <property type="component" value="Unassembled WGS sequence"/>
</dbReference>